<reference evidence="7 8" key="1">
    <citation type="submission" date="2016-04" db="EMBL/GenBank/DDBJ databases">
        <title>Draft genome sequence of freshwater magnetotactic bacteria Magnetospirillum marisnigri SP-1 and Magnetospirillum moscoviense BB-1.</title>
        <authorList>
            <person name="Koziaeva V."/>
            <person name="Dziuba M.V."/>
            <person name="Ivanov T.M."/>
            <person name="Kuznetsov B."/>
            <person name="Grouzdev D.S."/>
        </authorList>
    </citation>
    <scope>NUCLEOTIDE SEQUENCE [LARGE SCALE GENOMIC DNA]</scope>
    <source>
        <strain evidence="7 8">BB-1</strain>
    </source>
</reference>
<evidence type="ECO:0000256" key="2">
    <source>
        <dbReference type="ARBA" id="ARBA00022490"/>
    </source>
</evidence>
<comment type="function">
    <text evidence="6">Bidirectionally degrades single-stranded DNA into large acid-insoluble oligonucleotides, which are then degraded further into small acid-soluble oligonucleotides.</text>
</comment>
<dbReference type="GO" id="GO:0005829">
    <property type="term" value="C:cytosol"/>
    <property type="evidence" value="ECO:0007669"/>
    <property type="project" value="TreeGrafter"/>
</dbReference>
<dbReference type="RefSeq" id="WP_068501950.1">
    <property type="nucleotide sequence ID" value="NZ_LWQU01000152.1"/>
</dbReference>
<dbReference type="InterPro" id="IPR037004">
    <property type="entry name" value="Exonuc_VII_ssu_sf"/>
</dbReference>
<dbReference type="InterPro" id="IPR003761">
    <property type="entry name" value="Exonuc_VII_S"/>
</dbReference>
<proteinExistence type="inferred from homology"/>
<sequence>MADLPPDIAALSFEEALAELEGIVKRLETGATRLDDAIAAYERGAKLRAHCEARLKEAQARVERIVLGPDGAVSVAPAAVE</sequence>
<evidence type="ECO:0000313" key="8">
    <source>
        <dbReference type="Proteomes" id="UP000078543"/>
    </source>
</evidence>
<keyword evidence="4 6" id="KW-0378">Hydrolase</keyword>
<dbReference type="Proteomes" id="UP000078543">
    <property type="component" value="Unassembled WGS sequence"/>
</dbReference>
<comment type="subunit">
    <text evidence="6">Heterooligomer composed of large and small subunits.</text>
</comment>
<keyword evidence="2 6" id="KW-0963">Cytoplasm</keyword>
<dbReference type="EC" id="3.1.11.6" evidence="6"/>
<dbReference type="STRING" id="1437059.A6A05_02660"/>
<comment type="similarity">
    <text evidence="1 6">Belongs to the XseB family.</text>
</comment>
<name>A0A178MLV6_9PROT</name>
<comment type="subcellular location">
    <subcellularLocation>
        <location evidence="6">Cytoplasm</location>
    </subcellularLocation>
</comment>
<evidence type="ECO:0000256" key="6">
    <source>
        <dbReference type="HAMAP-Rule" id="MF_00337"/>
    </source>
</evidence>
<evidence type="ECO:0000256" key="5">
    <source>
        <dbReference type="ARBA" id="ARBA00022839"/>
    </source>
</evidence>
<evidence type="ECO:0000256" key="4">
    <source>
        <dbReference type="ARBA" id="ARBA00022801"/>
    </source>
</evidence>
<dbReference type="GO" id="GO:0008855">
    <property type="term" value="F:exodeoxyribonuclease VII activity"/>
    <property type="evidence" value="ECO:0007669"/>
    <property type="project" value="UniProtKB-UniRule"/>
</dbReference>
<dbReference type="GO" id="GO:0006308">
    <property type="term" value="P:DNA catabolic process"/>
    <property type="evidence" value="ECO:0007669"/>
    <property type="project" value="UniProtKB-UniRule"/>
</dbReference>
<keyword evidence="8" id="KW-1185">Reference proteome</keyword>
<dbReference type="Pfam" id="PF02609">
    <property type="entry name" value="Exonuc_VII_S"/>
    <property type="match status" value="1"/>
</dbReference>
<dbReference type="PANTHER" id="PTHR34137:SF1">
    <property type="entry name" value="EXODEOXYRIBONUCLEASE 7 SMALL SUBUNIT"/>
    <property type="match status" value="1"/>
</dbReference>
<dbReference type="Gene3D" id="1.10.287.1040">
    <property type="entry name" value="Exonuclease VII, small subunit"/>
    <property type="match status" value="1"/>
</dbReference>
<dbReference type="OrthoDB" id="9808145at2"/>
<evidence type="ECO:0000313" key="7">
    <source>
        <dbReference type="EMBL" id="OAN48904.1"/>
    </source>
</evidence>
<dbReference type="NCBIfam" id="NF002139">
    <property type="entry name" value="PRK00977.1-3"/>
    <property type="match status" value="1"/>
</dbReference>
<evidence type="ECO:0000256" key="1">
    <source>
        <dbReference type="ARBA" id="ARBA00009998"/>
    </source>
</evidence>
<dbReference type="EMBL" id="LWQU01000152">
    <property type="protein sequence ID" value="OAN48904.1"/>
    <property type="molecule type" value="Genomic_DNA"/>
</dbReference>
<comment type="catalytic activity">
    <reaction evidence="6">
        <text>Exonucleolytic cleavage in either 5'- to 3'- or 3'- to 5'-direction to yield nucleoside 5'-phosphates.</text>
        <dbReference type="EC" id="3.1.11.6"/>
    </reaction>
</comment>
<organism evidence="7 8">
    <name type="scientific">Magnetospirillum moscoviense</name>
    <dbReference type="NCBI Taxonomy" id="1437059"/>
    <lineage>
        <taxon>Bacteria</taxon>
        <taxon>Pseudomonadati</taxon>
        <taxon>Pseudomonadota</taxon>
        <taxon>Alphaproteobacteria</taxon>
        <taxon>Rhodospirillales</taxon>
        <taxon>Rhodospirillaceae</taxon>
        <taxon>Magnetospirillum</taxon>
    </lineage>
</organism>
<dbReference type="HAMAP" id="MF_00337">
    <property type="entry name" value="Exonuc_7_S"/>
    <property type="match status" value="1"/>
</dbReference>
<gene>
    <name evidence="6" type="primary">xseB</name>
    <name evidence="7" type="ORF">A6A05_02660</name>
</gene>
<accession>A0A178MLV6</accession>
<keyword evidence="5 6" id="KW-0269">Exonuclease</keyword>
<dbReference type="SUPFAM" id="SSF116842">
    <property type="entry name" value="XseB-like"/>
    <property type="match status" value="1"/>
</dbReference>
<protein>
    <recommendedName>
        <fullName evidence="6">Exodeoxyribonuclease 7 small subunit</fullName>
        <ecNumber evidence="6">3.1.11.6</ecNumber>
    </recommendedName>
    <alternativeName>
        <fullName evidence="6">Exodeoxyribonuclease VII small subunit</fullName>
        <shortName evidence="6">Exonuclease VII small subunit</shortName>
    </alternativeName>
</protein>
<dbReference type="GO" id="GO:0009318">
    <property type="term" value="C:exodeoxyribonuclease VII complex"/>
    <property type="evidence" value="ECO:0007669"/>
    <property type="project" value="UniProtKB-UniRule"/>
</dbReference>
<dbReference type="AlphaFoldDB" id="A0A178MLV6"/>
<comment type="caution">
    <text evidence="7">The sequence shown here is derived from an EMBL/GenBank/DDBJ whole genome shotgun (WGS) entry which is preliminary data.</text>
</comment>
<dbReference type="NCBIfam" id="TIGR01280">
    <property type="entry name" value="xseB"/>
    <property type="match status" value="1"/>
</dbReference>
<dbReference type="PANTHER" id="PTHR34137">
    <property type="entry name" value="EXODEOXYRIBONUCLEASE 7 SMALL SUBUNIT"/>
    <property type="match status" value="1"/>
</dbReference>
<evidence type="ECO:0000256" key="3">
    <source>
        <dbReference type="ARBA" id="ARBA00022722"/>
    </source>
</evidence>
<keyword evidence="3 6" id="KW-0540">Nuclease</keyword>